<dbReference type="GO" id="GO:0005886">
    <property type="term" value="C:plasma membrane"/>
    <property type="evidence" value="ECO:0007669"/>
    <property type="project" value="TreeGrafter"/>
</dbReference>
<gene>
    <name evidence="6" type="ORF">Z043_113462</name>
</gene>
<dbReference type="PANTHER" id="PTHR11860:SF87">
    <property type="entry name" value="CMRF35-LIKE MOLECULE 8"/>
    <property type="match status" value="1"/>
</dbReference>
<keyword evidence="3 4" id="KW-0472">Membrane</keyword>
<dbReference type="SUPFAM" id="SSF56436">
    <property type="entry name" value="C-type lectin-like"/>
    <property type="match status" value="1"/>
</dbReference>
<dbReference type="EMBL" id="JARO02004791">
    <property type="protein sequence ID" value="KPP67900.1"/>
    <property type="molecule type" value="Genomic_DNA"/>
</dbReference>
<keyword evidence="4" id="KW-1133">Transmembrane helix</keyword>
<comment type="subcellular location">
    <subcellularLocation>
        <location evidence="1">Membrane</location>
    </subcellularLocation>
</comment>
<evidence type="ECO:0000256" key="4">
    <source>
        <dbReference type="SAM" id="Phobius"/>
    </source>
</evidence>
<evidence type="ECO:0000256" key="2">
    <source>
        <dbReference type="ARBA" id="ARBA00022692"/>
    </source>
</evidence>
<dbReference type="InterPro" id="IPR001304">
    <property type="entry name" value="C-type_lectin-like"/>
</dbReference>
<proteinExistence type="predicted"/>
<protein>
    <recommendedName>
        <fullName evidence="5">C-type lectin domain-containing protein</fullName>
    </recommendedName>
</protein>
<dbReference type="InterPro" id="IPR013106">
    <property type="entry name" value="Ig_V-set"/>
</dbReference>
<dbReference type="Proteomes" id="UP000034805">
    <property type="component" value="Unassembled WGS sequence"/>
</dbReference>
<evidence type="ECO:0000256" key="1">
    <source>
        <dbReference type="ARBA" id="ARBA00004370"/>
    </source>
</evidence>
<dbReference type="SMART" id="SM00034">
    <property type="entry name" value="CLECT"/>
    <property type="match status" value="1"/>
</dbReference>
<dbReference type="InterPro" id="IPR016186">
    <property type="entry name" value="C-type_lectin-like/link_sf"/>
</dbReference>
<dbReference type="SMART" id="SM00409">
    <property type="entry name" value="IG"/>
    <property type="match status" value="2"/>
</dbReference>
<keyword evidence="2 4" id="KW-0812">Transmembrane</keyword>
<dbReference type="CDD" id="cd00037">
    <property type="entry name" value="CLECT"/>
    <property type="match status" value="1"/>
</dbReference>
<organism evidence="6 7">
    <name type="scientific">Scleropages formosus</name>
    <name type="common">Asian bonytongue</name>
    <name type="synonym">Osteoglossum formosum</name>
    <dbReference type="NCBI Taxonomy" id="113540"/>
    <lineage>
        <taxon>Eukaryota</taxon>
        <taxon>Metazoa</taxon>
        <taxon>Chordata</taxon>
        <taxon>Craniata</taxon>
        <taxon>Vertebrata</taxon>
        <taxon>Euteleostomi</taxon>
        <taxon>Actinopterygii</taxon>
        <taxon>Neopterygii</taxon>
        <taxon>Teleostei</taxon>
        <taxon>Osteoglossocephala</taxon>
        <taxon>Osteoglossomorpha</taxon>
        <taxon>Osteoglossiformes</taxon>
        <taxon>Osteoglossidae</taxon>
        <taxon>Scleropages</taxon>
    </lineage>
</organism>
<dbReference type="PROSITE" id="PS50041">
    <property type="entry name" value="C_TYPE_LECTIN_2"/>
    <property type="match status" value="1"/>
</dbReference>
<evidence type="ECO:0000313" key="6">
    <source>
        <dbReference type="EMBL" id="KPP67900.1"/>
    </source>
</evidence>
<dbReference type="SUPFAM" id="SSF48726">
    <property type="entry name" value="Immunoglobulin"/>
    <property type="match status" value="2"/>
</dbReference>
<feature type="domain" description="C-type lectin" evidence="5">
    <location>
        <begin position="178"/>
        <end position="283"/>
    </location>
</feature>
<feature type="transmembrane region" description="Helical" evidence="4">
    <location>
        <begin position="216"/>
        <end position="234"/>
    </location>
</feature>
<evidence type="ECO:0000313" key="7">
    <source>
        <dbReference type="Proteomes" id="UP000034805"/>
    </source>
</evidence>
<dbReference type="PANTHER" id="PTHR11860">
    <property type="entry name" value="POLYMERIC-IMMUNOGLOBULIN RECEPTOR"/>
    <property type="match status" value="1"/>
</dbReference>
<accession>A0A0P7V0W5</accession>
<dbReference type="CDD" id="cd05716">
    <property type="entry name" value="IgV_pIgR_like"/>
    <property type="match status" value="1"/>
</dbReference>
<dbReference type="InterPro" id="IPR003599">
    <property type="entry name" value="Ig_sub"/>
</dbReference>
<dbReference type="STRING" id="113540.ENSSFOP00015021458"/>
<evidence type="ECO:0000256" key="3">
    <source>
        <dbReference type="ARBA" id="ARBA00023136"/>
    </source>
</evidence>
<dbReference type="Pfam" id="PF07686">
    <property type="entry name" value="V-set"/>
    <property type="match status" value="2"/>
</dbReference>
<dbReference type="Gene3D" id="3.10.100.10">
    <property type="entry name" value="Mannose-Binding Protein A, subunit A"/>
    <property type="match status" value="1"/>
</dbReference>
<reference evidence="6 7" key="1">
    <citation type="submission" date="2015-08" db="EMBL/GenBank/DDBJ databases">
        <title>The genome of the Asian arowana (Scleropages formosus).</title>
        <authorList>
            <person name="Tan M.H."/>
            <person name="Gan H.M."/>
            <person name="Croft L.J."/>
            <person name="Austin C.M."/>
        </authorList>
    </citation>
    <scope>NUCLEOTIDE SEQUENCE [LARGE SCALE GENOMIC DNA]</scope>
    <source>
        <strain evidence="6">Aro1</strain>
    </source>
</reference>
<dbReference type="InterPro" id="IPR050671">
    <property type="entry name" value="CD300_family_receptors"/>
</dbReference>
<dbReference type="InterPro" id="IPR013783">
    <property type="entry name" value="Ig-like_fold"/>
</dbReference>
<dbReference type="InterPro" id="IPR036179">
    <property type="entry name" value="Ig-like_dom_sf"/>
</dbReference>
<comment type="caution">
    <text evidence="6">The sequence shown here is derived from an EMBL/GenBank/DDBJ whole genome shotgun (WGS) entry which is preliminary data.</text>
</comment>
<sequence length="284" mass="32202">MVRSDSPRSKGDVSIADDPDQLVFTVTIMNVQEKDAGWYWCGVEINGAVDDYEYLSLTVTTGVQSVWTVSRISAERGGLVTIPCYYDQKYKQHVKYWCKGYTWSSCTTMVHSDSPQSKGEVSITDDTDQLVFSVTMRNLQMKDTDWYWCGVKDGRDRVGAPLYLNISDNNLVLINMNMTWNEALNYCRTHHVDLVSTHTKEIQLWVQDRVKKASTAHVWIGLCVTCVLNFWFWVSAETFFYHNWAPGNGTGAEKCGATAAVESGGRNQWVSFPETEKLNFICCG</sequence>
<name>A0A0P7V0W5_SCLFO</name>
<evidence type="ECO:0000259" key="5">
    <source>
        <dbReference type="PROSITE" id="PS50041"/>
    </source>
</evidence>
<dbReference type="AlphaFoldDB" id="A0A0P7V0W5"/>
<dbReference type="Gene3D" id="2.60.40.10">
    <property type="entry name" value="Immunoglobulins"/>
    <property type="match status" value="2"/>
</dbReference>
<dbReference type="InterPro" id="IPR016187">
    <property type="entry name" value="CTDL_fold"/>
</dbReference>
<dbReference type="GO" id="GO:0004888">
    <property type="term" value="F:transmembrane signaling receptor activity"/>
    <property type="evidence" value="ECO:0007669"/>
    <property type="project" value="TreeGrafter"/>
</dbReference>
<dbReference type="Pfam" id="PF00059">
    <property type="entry name" value="Lectin_C"/>
    <property type="match status" value="1"/>
</dbReference>